<evidence type="ECO:0000313" key="5">
    <source>
        <dbReference type="Proteomes" id="UP000515514"/>
    </source>
</evidence>
<evidence type="ECO:0000313" key="4">
    <source>
        <dbReference type="EMBL" id="QNJ96743.1"/>
    </source>
</evidence>
<feature type="region of interest" description="Disordered" evidence="2">
    <location>
        <begin position="1"/>
        <end position="23"/>
    </location>
</feature>
<keyword evidence="1" id="KW-0175">Coiled coil</keyword>
<evidence type="ECO:0000256" key="2">
    <source>
        <dbReference type="SAM" id="MobiDB-lite"/>
    </source>
</evidence>
<dbReference type="AlphaFoldDB" id="A0A7G8PQX7"/>
<gene>
    <name evidence="4" type="ORF">ALE3EI_0153</name>
</gene>
<feature type="transmembrane region" description="Helical" evidence="3">
    <location>
        <begin position="43"/>
        <end position="63"/>
    </location>
</feature>
<feature type="coiled-coil region" evidence="1">
    <location>
        <begin position="119"/>
        <end position="181"/>
    </location>
</feature>
<keyword evidence="3" id="KW-0472">Membrane</keyword>
<organism evidence="4 5">
    <name type="scientific">Constantimarinum furrinae</name>
    <dbReference type="NCBI Taxonomy" id="2562285"/>
    <lineage>
        <taxon>Bacteria</taxon>
        <taxon>Pseudomonadati</taxon>
        <taxon>Bacteroidota</taxon>
        <taxon>Flavobacteriia</taxon>
        <taxon>Flavobacteriales</taxon>
        <taxon>Flavobacteriaceae</taxon>
        <taxon>Altibacter/Constantimarinum group</taxon>
        <taxon>Constantimarinum</taxon>
    </lineage>
</organism>
<feature type="compositionally biased region" description="Basic and acidic residues" evidence="2">
    <location>
        <begin position="1"/>
        <end position="13"/>
    </location>
</feature>
<name>A0A7G8PQX7_9FLAO</name>
<dbReference type="RefSeq" id="WP_186989868.1">
    <property type="nucleotide sequence ID" value="NZ_CP052909.1"/>
</dbReference>
<keyword evidence="3" id="KW-0812">Transmembrane</keyword>
<sequence>MARDIRKMLKEHPQTGQKLSDGHEARFETKLKRSFNERKTKSLPWLKIAAVFAIAVAIAFVGYNSLSEKTNETIADTTEQENVMEAPKLTLGDLSPDLKKVEDYYMTGINVQLASLQINKDNKELIDGYMKQLSELDKEYQELNKELSAVGPTEETINALIDNLKIRLELLFKLKNKLNELKNKNNEDYNII</sequence>
<reference evidence="4 5" key="1">
    <citation type="submission" date="2020-04" db="EMBL/GenBank/DDBJ databases">
        <title>Genome sequence of Altibacter aquimarinus strain ALE3EI.</title>
        <authorList>
            <person name="Oh H.-M."/>
            <person name="Jang D."/>
        </authorList>
    </citation>
    <scope>NUCLEOTIDE SEQUENCE [LARGE SCALE GENOMIC DNA]</scope>
    <source>
        <strain evidence="4 5">ALE3EI</strain>
    </source>
</reference>
<keyword evidence="3" id="KW-1133">Transmembrane helix</keyword>
<proteinExistence type="predicted"/>
<accession>A0A7G8PQX7</accession>
<dbReference type="EMBL" id="CP052909">
    <property type="protein sequence ID" value="QNJ96743.1"/>
    <property type="molecule type" value="Genomic_DNA"/>
</dbReference>
<dbReference type="Proteomes" id="UP000515514">
    <property type="component" value="Chromosome"/>
</dbReference>
<protein>
    <submittedName>
        <fullName evidence="4">Uncharacterized protein</fullName>
    </submittedName>
</protein>
<keyword evidence="5" id="KW-1185">Reference proteome</keyword>
<evidence type="ECO:0000256" key="3">
    <source>
        <dbReference type="SAM" id="Phobius"/>
    </source>
</evidence>
<evidence type="ECO:0000256" key="1">
    <source>
        <dbReference type="SAM" id="Coils"/>
    </source>
</evidence>
<dbReference type="KEGG" id="alti:ALE3EI_0153"/>